<organism evidence="1 2">
    <name type="scientific">Scomber scombrus</name>
    <name type="common">Atlantic mackerel</name>
    <name type="synonym">Scomber vernalis</name>
    <dbReference type="NCBI Taxonomy" id="13677"/>
    <lineage>
        <taxon>Eukaryota</taxon>
        <taxon>Metazoa</taxon>
        <taxon>Chordata</taxon>
        <taxon>Craniata</taxon>
        <taxon>Vertebrata</taxon>
        <taxon>Euteleostomi</taxon>
        <taxon>Actinopterygii</taxon>
        <taxon>Neopterygii</taxon>
        <taxon>Teleostei</taxon>
        <taxon>Neoteleostei</taxon>
        <taxon>Acanthomorphata</taxon>
        <taxon>Pelagiaria</taxon>
        <taxon>Scombriformes</taxon>
        <taxon>Scombridae</taxon>
        <taxon>Scomber</taxon>
    </lineage>
</organism>
<reference evidence="1 2" key="1">
    <citation type="submission" date="2024-01" db="EMBL/GenBank/DDBJ databases">
        <authorList>
            <person name="Alioto T."/>
            <person name="Alioto T."/>
            <person name="Gomez Garrido J."/>
        </authorList>
    </citation>
    <scope>NUCLEOTIDE SEQUENCE [LARGE SCALE GENOMIC DNA]</scope>
</reference>
<proteinExistence type="predicted"/>
<evidence type="ECO:0000313" key="1">
    <source>
        <dbReference type="EMBL" id="CAK6969887.1"/>
    </source>
</evidence>
<comment type="caution">
    <text evidence="1">The sequence shown here is derived from an EMBL/GenBank/DDBJ whole genome shotgun (WGS) entry which is preliminary data.</text>
</comment>
<accession>A0AAV1PHA8</accession>
<evidence type="ECO:0000313" key="2">
    <source>
        <dbReference type="Proteomes" id="UP001314229"/>
    </source>
</evidence>
<dbReference type="AlphaFoldDB" id="A0AAV1PHA8"/>
<dbReference type="Proteomes" id="UP001314229">
    <property type="component" value="Unassembled WGS sequence"/>
</dbReference>
<gene>
    <name evidence="1" type="ORF">FSCOSCO3_A020447</name>
</gene>
<keyword evidence="2" id="KW-1185">Reference proteome</keyword>
<dbReference type="EMBL" id="CAWUFR010000144">
    <property type="protein sequence ID" value="CAK6969887.1"/>
    <property type="molecule type" value="Genomic_DNA"/>
</dbReference>
<name>A0AAV1PHA8_SCOSC</name>
<protein>
    <submittedName>
        <fullName evidence="1">Uncharacterized protein</fullName>
    </submittedName>
</protein>
<sequence>MASVETQIALTNTVECGKRLCTCVMPNAADKETPETSFKLLAIKEENYSWVVAVVRLLLQSAVVMLAIRYSVPELTSVRNQNQI</sequence>